<name>A0A5B7BSL8_DAVIN</name>
<evidence type="ECO:0000259" key="1">
    <source>
        <dbReference type="Pfam" id="PF00078"/>
    </source>
</evidence>
<sequence>MPFGLKNAGATYQWAMNTIFHNMFDRCKEVYMDNVVVKSHVKDEHFANLRRAFERMRAHKLKMNPLKCTFGVSAGNFLGFLIHQRGIEMDKLPRNKELQRLIG</sequence>
<accession>A0A5B7BSL8</accession>
<dbReference type="InterPro" id="IPR053134">
    <property type="entry name" value="RNA-dir_DNA_polymerase"/>
</dbReference>
<gene>
    <name evidence="2" type="ORF">Din_041146</name>
</gene>
<dbReference type="AlphaFoldDB" id="A0A5B7BSL8"/>
<evidence type="ECO:0000313" key="2">
    <source>
        <dbReference type="EMBL" id="MPA71705.1"/>
    </source>
</evidence>
<proteinExistence type="predicted"/>
<feature type="domain" description="Reverse transcriptase" evidence="1">
    <location>
        <begin position="1"/>
        <end position="81"/>
    </location>
</feature>
<dbReference type="Gene3D" id="3.30.70.270">
    <property type="match status" value="1"/>
</dbReference>
<reference evidence="2" key="1">
    <citation type="submission" date="2019-08" db="EMBL/GenBank/DDBJ databases">
        <title>Reference gene set and small RNA set construction with multiple tissues from Davidia involucrata Baill.</title>
        <authorList>
            <person name="Yang H."/>
            <person name="Zhou C."/>
            <person name="Li G."/>
            <person name="Wang J."/>
            <person name="Gao P."/>
            <person name="Wang M."/>
            <person name="Wang R."/>
            <person name="Zhao Y."/>
        </authorList>
    </citation>
    <scope>NUCLEOTIDE SEQUENCE</scope>
    <source>
        <tissue evidence="2">Mixed with DoveR01_LX</tissue>
    </source>
</reference>
<dbReference type="PANTHER" id="PTHR24559">
    <property type="entry name" value="TRANSPOSON TY3-I GAG-POL POLYPROTEIN"/>
    <property type="match status" value="1"/>
</dbReference>
<dbReference type="CDD" id="cd01647">
    <property type="entry name" value="RT_LTR"/>
    <property type="match status" value="1"/>
</dbReference>
<dbReference type="InterPro" id="IPR000477">
    <property type="entry name" value="RT_dom"/>
</dbReference>
<dbReference type="InterPro" id="IPR043128">
    <property type="entry name" value="Rev_trsase/Diguanyl_cyclase"/>
</dbReference>
<dbReference type="SUPFAM" id="SSF56672">
    <property type="entry name" value="DNA/RNA polymerases"/>
    <property type="match status" value="1"/>
</dbReference>
<dbReference type="PANTHER" id="PTHR24559:SF431">
    <property type="entry name" value="RNA-DIRECTED DNA POLYMERASE HOMOLOG"/>
    <property type="match status" value="1"/>
</dbReference>
<dbReference type="Pfam" id="PF00078">
    <property type="entry name" value="RVT_1"/>
    <property type="match status" value="1"/>
</dbReference>
<dbReference type="InterPro" id="IPR043502">
    <property type="entry name" value="DNA/RNA_pol_sf"/>
</dbReference>
<organism evidence="2">
    <name type="scientific">Davidia involucrata</name>
    <name type="common">Dove tree</name>
    <dbReference type="NCBI Taxonomy" id="16924"/>
    <lineage>
        <taxon>Eukaryota</taxon>
        <taxon>Viridiplantae</taxon>
        <taxon>Streptophyta</taxon>
        <taxon>Embryophyta</taxon>
        <taxon>Tracheophyta</taxon>
        <taxon>Spermatophyta</taxon>
        <taxon>Magnoliopsida</taxon>
        <taxon>eudicotyledons</taxon>
        <taxon>Gunneridae</taxon>
        <taxon>Pentapetalae</taxon>
        <taxon>asterids</taxon>
        <taxon>Cornales</taxon>
        <taxon>Nyssaceae</taxon>
        <taxon>Davidia</taxon>
    </lineage>
</organism>
<protein>
    <recommendedName>
        <fullName evidence="1">Reverse transcriptase domain-containing protein</fullName>
    </recommendedName>
</protein>
<dbReference type="EMBL" id="GHES01041146">
    <property type="protein sequence ID" value="MPA71705.1"/>
    <property type="molecule type" value="Transcribed_RNA"/>
</dbReference>